<dbReference type="AlphaFoldDB" id="A0A1A9LFW4"/>
<evidence type="ECO:0000313" key="2">
    <source>
        <dbReference type="Proteomes" id="UP000077552"/>
    </source>
</evidence>
<accession>A0A1A9LFW4</accession>
<comment type="caution">
    <text evidence="1">The sequence shown here is derived from an EMBL/GenBank/DDBJ whole genome shotgun (WGS) entry which is preliminary data.</text>
</comment>
<dbReference type="Proteomes" id="UP000077552">
    <property type="component" value="Unassembled WGS sequence"/>
</dbReference>
<dbReference type="OrthoDB" id="1403331at2"/>
<evidence type="ECO:0000313" key="1">
    <source>
        <dbReference type="EMBL" id="OAD91335.1"/>
    </source>
</evidence>
<dbReference type="RefSeq" id="WP_068761892.1">
    <property type="nucleotide sequence ID" value="NZ_LXIE01000014.1"/>
</dbReference>
<proteinExistence type="predicted"/>
<keyword evidence="2" id="KW-1185">Reference proteome</keyword>
<sequence>MKRFLFITILLCQSLIIAQNESDFKIYESPAYNDEVKTDSVRAIYTSDLGNTGIVRNDEKRIVFDLFNEKLSKIHTKIIETDRKETYIGDIFFNNQINVFTETFPDKDVKVLSCYVYNLIDKTDRKIELSSTTIDKRLSLFSNEKGAEFSISPNMNYFSITNYTIHRDEIFYHVSVFDSKTYKLIYDQQITRNENKFYSLSEIKIDNEKNVFVLSESFYDEESPKLKSEENRHFILEKFNGNNYSKLNLDLEGKHIKSLKTVVNENDYNVYGFYSDSGLNAIKGVCNILVDMNKFEIIEKNLQDLPAQVYEDLFGNDKVDKKKDEELFNFKIDYILNDSQDNVYLLAEQFYITYNNNQKVEHYDDILIIKFNSNGNLDWGRSIFKKDYRTSYKAFLKNDDLHIILNSGKELKELEDGRTKTSQGFFESSALYDFVYNSSGNNSIHKLQNNKKNTYYLPKFGNYINGKFIMISDSRNERQFMSLE</sequence>
<organism evidence="1 2">
    <name type="scientific">Aequorivita soesokkakensis</name>
    <dbReference type="NCBI Taxonomy" id="1385699"/>
    <lineage>
        <taxon>Bacteria</taxon>
        <taxon>Pseudomonadati</taxon>
        <taxon>Bacteroidota</taxon>
        <taxon>Flavobacteriia</taxon>
        <taxon>Flavobacteriales</taxon>
        <taxon>Flavobacteriaceae</taxon>
        <taxon>Aequorivita</taxon>
    </lineage>
</organism>
<name>A0A1A9LFW4_9FLAO</name>
<gene>
    <name evidence="1" type="ORF">A7A78_12300</name>
</gene>
<dbReference type="EMBL" id="LXIE01000014">
    <property type="protein sequence ID" value="OAD91335.1"/>
    <property type="molecule type" value="Genomic_DNA"/>
</dbReference>
<dbReference type="STRING" id="1385699.A7A78_12300"/>
<reference evidence="1 2" key="1">
    <citation type="submission" date="2016-05" db="EMBL/GenBank/DDBJ databases">
        <title>Genome sequencing of Vitellibacter soesokkakensis RSSK-12.</title>
        <authorList>
            <person name="Thevarajoo S."/>
            <person name="Selvaratnam C."/>
            <person name="Goh K.M."/>
            <person name="Chan K.-G."/>
            <person name="Chong C.S."/>
        </authorList>
    </citation>
    <scope>NUCLEOTIDE SEQUENCE [LARGE SCALE GENOMIC DNA]</scope>
    <source>
        <strain evidence="1 2">RSSK-12</strain>
    </source>
</reference>
<protein>
    <submittedName>
        <fullName evidence="1">Uncharacterized protein</fullName>
    </submittedName>
</protein>